<proteinExistence type="predicted"/>
<accession>A0A9D1HJR5</accession>
<evidence type="ECO:0000313" key="1">
    <source>
        <dbReference type="EMBL" id="HIU10369.1"/>
    </source>
</evidence>
<gene>
    <name evidence="1" type="ORF">IAB00_03870</name>
</gene>
<comment type="caution">
    <text evidence="1">The sequence shown here is derived from an EMBL/GenBank/DDBJ whole genome shotgun (WGS) entry which is preliminary data.</text>
</comment>
<protein>
    <submittedName>
        <fullName evidence="1">Uncharacterized protein</fullName>
    </submittedName>
</protein>
<evidence type="ECO:0000313" key="2">
    <source>
        <dbReference type="Proteomes" id="UP000824124"/>
    </source>
</evidence>
<name>A0A9D1HJR5_9FIRM</name>
<sequence>MRECTLNTVAPGTLISYRERHAIVLEHLPQGVFVQLVDPIEDRAFGKTNDWRESDLRQYLNGEFARLLCEGNTDELLDTVTDLTAMDGTTDYGSSVDKVTLLTVDQCRKYRYTHPLPDEWEWTSTPASTPGGWDENKRYACYLLTNGSVVSSNCSNTHGARPAFTLPSNLCVELPYCTGLADYTDVELLEELLKRQQCEK</sequence>
<dbReference type="Proteomes" id="UP000824124">
    <property type="component" value="Unassembled WGS sequence"/>
</dbReference>
<organism evidence="1 2">
    <name type="scientific">Candidatus Avidehalobacter gallistercoris</name>
    <dbReference type="NCBI Taxonomy" id="2840694"/>
    <lineage>
        <taxon>Bacteria</taxon>
        <taxon>Bacillati</taxon>
        <taxon>Bacillota</taxon>
        <taxon>Clostridia</taxon>
        <taxon>Eubacteriales</taxon>
        <taxon>Peptococcaceae</taxon>
        <taxon>Peptococcaceae incertae sedis</taxon>
        <taxon>Candidatus Avidehalobacter</taxon>
    </lineage>
</organism>
<dbReference type="AlphaFoldDB" id="A0A9D1HJR5"/>
<reference evidence="1" key="2">
    <citation type="journal article" date="2021" name="PeerJ">
        <title>Extensive microbial diversity within the chicken gut microbiome revealed by metagenomics and culture.</title>
        <authorList>
            <person name="Gilroy R."/>
            <person name="Ravi A."/>
            <person name="Getino M."/>
            <person name="Pursley I."/>
            <person name="Horton D.L."/>
            <person name="Alikhan N.F."/>
            <person name="Baker D."/>
            <person name="Gharbi K."/>
            <person name="Hall N."/>
            <person name="Watson M."/>
            <person name="Adriaenssens E.M."/>
            <person name="Foster-Nyarko E."/>
            <person name="Jarju S."/>
            <person name="Secka A."/>
            <person name="Antonio M."/>
            <person name="Oren A."/>
            <person name="Chaudhuri R.R."/>
            <person name="La Ragione R."/>
            <person name="Hildebrand F."/>
            <person name="Pallen M.J."/>
        </authorList>
    </citation>
    <scope>NUCLEOTIDE SEQUENCE</scope>
    <source>
        <strain evidence="1">2830</strain>
    </source>
</reference>
<dbReference type="EMBL" id="DVMH01000021">
    <property type="protein sequence ID" value="HIU10369.1"/>
    <property type="molecule type" value="Genomic_DNA"/>
</dbReference>
<reference evidence="1" key="1">
    <citation type="submission" date="2020-10" db="EMBL/GenBank/DDBJ databases">
        <authorList>
            <person name="Gilroy R."/>
        </authorList>
    </citation>
    <scope>NUCLEOTIDE SEQUENCE</scope>
    <source>
        <strain evidence="1">2830</strain>
    </source>
</reference>